<protein>
    <submittedName>
        <fullName evidence="1">Uncharacterized protein</fullName>
    </submittedName>
</protein>
<accession>I3D200</accession>
<dbReference type="AlphaFoldDB" id="I3D200"/>
<keyword evidence="2" id="KW-1185">Reference proteome</keyword>
<dbReference type="RefSeq" id="WP_008299736.1">
    <property type="nucleotide sequence ID" value="NZ_AEXL02000098.1"/>
</dbReference>
<evidence type="ECO:0000313" key="1">
    <source>
        <dbReference type="EMBL" id="EIJ65743.1"/>
    </source>
</evidence>
<organism evidence="1 2">
    <name type="scientific">Candidatus Nitrosopumilus salarius BD31</name>
    <dbReference type="NCBI Taxonomy" id="859350"/>
    <lineage>
        <taxon>Archaea</taxon>
        <taxon>Nitrososphaerota</taxon>
        <taxon>Nitrososphaeria</taxon>
        <taxon>Nitrosopumilales</taxon>
        <taxon>Nitrosopumilaceae</taxon>
        <taxon>Nitrosopumilus</taxon>
    </lineage>
</organism>
<comment type="caution">
    <text evidence="1">The sequence shown here is derived from an EMBL/GenBank/DDBJ whole genome shotgun (WGS) entry which is preliminary data.</text>
</comment>
<gene>
    <name evidence="1" type="ORF">BD31_I0830</name>
</gene>
<dbReference type="Proteomes" id="UP000003423">
    <property type="component" value="Unassembled WGS sequence"/>
</dbReference>
<name>I3D200_9ARCH</name>
<sequence>MILQNNSKTLPNVIDLAKEGAKKWNIDLGWGYNFSYTLALNRIAGGMAIMKAFDDFIKDGGSSDSLFYKYAMGDVFSEYNLYQNLC</sequence>
<proteinExistence type="predicted"/>
<dbReference type="PATRIC" id="fig|859350.6.peg.1209"/>
<dbReference type="EMBL" id="AEXL02000098">
    <property type="protein sequence ID" value="EIJ65743.1"/>
    <property type="molecule type" value="Genomic_DNA"/>
</dbReference>
<reference evidence="1 2" key="1">
    <citation type="journal article" date="2012" name="J. Bacteriol.">
        <title>Genome sequence of "Candidatus Nitrosopumilus salaria" BD31, an ammonia-oxidizing archaeon from the San Francisco Bay estuary.</title>
        <authorList>
            <person name="Mosier A.C."/>
            <person name="Allen E.E."/>
            <person name="Kim M."/>
            <person name="Ferriera S."/>
            <person name="Francis C.A."/>
        </authorList>
    </citation>
    <scope>NUCLEOTIDE SEQUENCE [LARGE SCALE GENOMIC DNA]</scope>
    <source>
        <strain evidence="1 2">BD31</strain>
    </source>
</reference>
<evidence type="ECO:0000313" key="2">
    <source>
        <dbReference type="Proteomes" id="UP000003423"/>
    </source>
</evidence>